<gene>
    <name evidence="2" type="ORF">CHU32_19335</name>
    <name evidence="1" type="ORF">CHU33_18960</name>
</gene>
<name>A0A2P5GLF7_9ENTR</name>
<protein>
    <submittedName>
        <fullName evidence="2">Uncharacterized protein</fullName>
    </submittedName>
</protein>
<reference evidence="3 4" key="1">
    <citation type="submission" date="2018-01" db="EMBL/GenBank/DDBJ databases">
        <title>Superficieibacter electus gen. nov., sp. nov., an extended-spectrum beta-lactamase possessing member of the Enterobacteriaceae family, isolated from intensive care unit surfaces.</title>
        <authorList>
            <person name="Potter R.F."/>
            <person name="D'Souza A.W."/>
        </authorList>
    </citation>
    <scope>NUCLEOTIDE SEQUENCE [LARGE SCALE GENOMIC DNA]</scope>
    <source>
        <strain evidence="2 4">BP-1</strain>
        <strain evidence="1 3">BP-2</strain>
    </source>
</reference>
<dbReference type="Proteomes" id="UP000247005">
    <property type="component" value="Unassembled WGS sequence"/>
</dbReference>
<proteinExistence type="predicted"/>
<evidence type="ECO:0000313" key="4">
    <source>
        <dbReference type="Proteomes" id="UP000247005"/>
    </source>
</evidence>
<evidence type="ECO:0000313" key="1">
    <source>
        <dbReference type="EMBL" id="POP42719.1"/>
    </source>
</evidence>
<evidence type="ECO:0000313" key="3">
    <source>
        <dbReference type="Proteomes" id="UP000237073"/>
    </source>
</evidence>
<dbReference type="AlphaFoldDB" id="A0A2P5GLF7"/>
<comment type="caution">
    <text evidence="2">The sequence shown here is derived from an EMBL/GenBank/DDBJ whole genome shotgun (WGS) entry which is preliminary data.</text>
</comment>
<keyword evidence="3" id="KW-1185">Reference proteome</keyword>
<accession>A0A2P5GLF7</accession>
<dbReference type="EMBL" id="PQGE01000018">
    <property type="protein sequence ID" value="POP42719.1"/>
    <property type="molecule type" value="Genomic_DNA"/>
</dbReference>
<dbReference type="Proteomes" id="UP000237073">
    <property type="component" value="Unassembled WGS sequence"/>
</dbReference>
<evidence type="ECO:0000313" key="2">
    <source>
        <dbReference type="EMBL" id="POP45795.1"/>
    </source>
</evidence>
<dbReference type="EMBL" id="PQGD01000016">
    <property type="protein sequence ID" value="POP45795.1"/>
    <property type="molecule type" value="Genomic_DNA"/>
</dbReference>
<sequence>MLLMRGLSICEVVSCLFMPGCNIANFSGSSLQTRENGFLSGKGEIFSFNLFLIKNNNILLNRWLAQKLGHKKILCLSHKL</sequence>
<organism evidence="2 4">
    <name type="scientific">Superficieibacter electus</name>
    <dbReference type="NCBI Taxonomy" id="2022662"/>
    <lineage>
        <taxon>Bacteria</taxon>
        <taxon>Pseudomonadati</taxon>
        <taxon>Pseudomonadota</taxon>
        <taxon>Gammaproteobacteria</taxon>
        <taxon>Enterobacterales</taxon>
        <taxon>Enterobacteriaceae</taxon>
        <taxon>Superficieibacter</taxon>
    </lineage>
</organism>